<dbReference type="PANTHER" id="PTHR36113">
    <property type="entry name" value="LYASE, PUTATIVE-RELATED-RELATED"/>
    <property type="match status" value="1"/>
</dbReference>
<dbReference type="Proteomes" id="UP000315215">
    <property type="component" value="Chromosome"/>
</dbReference>
<dbReference type="PROSITE" id="PS51819">
    <property type="entry name" value="VOC"/>
    <property type="match status" value="1"/>
</dbReference>
<feature type="domain" description="VOC" evidence="1">
    <location>
        <begin position="2"/>
        <end position="117"/>
    </location>
</feature>
<dbReference type="AlphaFoldDB" id="A0A516KKC8"/>
<organism evidence="2 3">
    <name type="scientific">Radiobacillus deserti</name>
    <dbReference type="NCBI Taxonomy" id="2594883"/>
    <lineage>
        <taxon>Bacteria</taxon>
        <taxon>Bacillati</taxon>
        <taxon>Bacillota</taxon>
        <taxon>Bacilli</taxon>
        <taxon>Bacillales</taxon>
        <taxon>Bacillaceae</taxon>
        <taxon>Radiobacillus</taxon>
    </lineage>
</organism>
<dbReference type="SUPFAM" id="SSF54593">
    <property type="entry name" value="Glyoxalase/Bleomycin resistance protein/Dihydroxybiphenyl dioxygenase"/>
    <property type="match status" value="1"/>
</dbReference>
<dbReference type="RefSeq" id="WP_143896774.1">
    <property type="nucleotide sequence ID" value="NZ_CP041666.1"/>
</dbReference>
<dbReference type="Pfam" id="PF00903">
    <property type="entry name" value="Glyoxalase"/>
    <property type="match status" value="1"/>
</dbReference>
<gene>
    <name evidence="2" type="ORF">FN924_17670</name>
</gene>
<dbReference type="InterPro" id="IPR004360">
    <property type="entry name" value="Glyas_Fos-R_dOase_dom"/>
</dbReference>
<sequence length="120" mass="14044">MKIHHIGIEVLDLAKSIDFYEHFFHFKKEQIMDVEGETLAFLSNGSVRLELVWSPFHKQNTYGSLHFALEVDDINQWVSRLKEKMLFPIEGPSQQKNGWYTVFYKGMNGEVIEFISTSDD</sequence>
<dbReference type="InterPro" id="IPR051332">
    <property type="entry name" value="Fosfomycin_Res_Enzymes"/>
</dbReference>
<evidence type="ECO:0000259" key="1">
    <source>
        <dbReference type="PROSITE" id="PS51819"/>
    </source>
</evidence>
<name>A0A516KKC8_9BACI</name>
<reference evidence="2 3" key="1">
    <citation type="submission" date="2019-07" db="EMBL/GenBank/DDBJ databases">
        <authorList>
            <person name="Li J."/>
        </authorList>
    </citation>
    <scope>NUCLEOTIDE SEQUENCE [LARGE SCALE GENOMIC DNA]</scope>
    <source>
        <strain evidence="2 3">TKL69</strain>
    </source>
</reference>
<evidence type="ECO:0000313" key="3">
    <source>
        <dbReference type="Proteomes" id="UP000315215"/>
    </source>
</evidence>
<proteinExistence type="predicted"/>
<protein>
    <submittedName>
        <fullName evidence="2">Glyoxalase/bleomycin resistance/dioxygenase family protein</fullName>
    </submittedName>
</protein>
<dbReference type="GO" id="GO:0051213">
    <property type="term" value="F:dioxygenase activity"/>
    <property type="evidence" value="ECO:0007669"/>
    <property type="project" value="UniProtKB-KW"/>
</dbReference>
<dbReference type="EMBL" id="CP041666">
    <property type="protein sequence ID" value="QDP41838.1"/>
    <property type="molecule type" value="Genomic_DNA"/>
</dbReference>
<dbReference type="Gene3D" id="3.10.180.10">
    <property type="entry name" value="2,3-Dihydroxybiphenyl 1,2-Dioxygenase, domain 1"/>
    <property type="match status" value="1"/>
</dbReference>
<dbReference type="InterPro" id="IPR029068">
    <property type="entry name" value="Glyas_Bleomycin-R_OHBP_Dase"/>
</dbReference>
<keyword evidence="3" id="KW-1185">Reference proteome</keyword>
<dbReference type="PANTHER" id="PTHR36113:SF3">
    <property type="entry name" value="SLL5075 PROTEIN"/>
    <property type="match status" value="1"/>
</dbReference>
<evidence type="ECO:0000313" key="2">
    <source>
        <dbReference type="EMBL" id="QDP41838.1"/>
    </source>
</evidence>
<dbReference type="InterPro" id="IPR037523">
    <property type="entry name" value="VOC_core"/>
</dbReference>
<accession>A0A516KKC8</accession>
<keyword evidence="2" id="KW-0223">Dioxygenase</keyword>
<dbReference type="KEGG" id="aqt:FN924_17670"/>
<keyword evidence="2" id="KW-0560">Oxidoreductase</keyword>
<dbReference type="OrthoDB" id="9814858at2"/>